<organism evidence="2 3">
    <name type="scientific">Henriciella algicola</name>
    <dbReference type="NCBI Taxonomy" id="1608422"/>
    <lineage>
        <taxon>Bacteria</taxon>
        <taxon>Pseudomonadati</taxon>
        <taxon>Pseudomonadota</taxon>
        <taxon>Alphaproteobacteria</taxon>
        <taxon>Hyphomonadales</taxon>
        <taxon>Hyphomonadaceae</taxon>
        <taxon>Henriciella</taxon>
    </lineage>
</organism>
<dbReference type="Proteomes" id="UP000265845">
    <property type="component" value="Unassembled WGS sequence"/>
</dbReference>
<dbReference type="InterPro" id="IPR019253">
    <property type="entry name" value="DUF2244_TM"/>
</dbReference>
<name>A0A399RJY5_9PROT</name>
<keyword evidence="1" id="KW-0472">Membrane</keyword>
<keyword evidence="1" id="KW-1133">Transmembrane helix</keyword>
<evidence type="ECO:0000256" key="1">
    <source>
        <dbReference type="SAM" id="Phobius"/>
    </source>
</evidence>
<evidence type="ECO:0000313" key="3">
    <source>
        <dbReference type="Proteomes" id="UP000265845"/>
    </source>
</evidence>
<keyword evidence="3" id="KW-1185">Reference proteome</keyword>
<dbReference type="Pfam" id="PF10003">
    <property type="entry name" value="DUF2244"/>
    <property type="match status" value="1"/>
</dbReference>
<dbReference type="EMBL" id="QWGA01000003">
    <property type="protein sequence ID" value="RIJ31588.1"/>
    <property type="molecule type" value="Genomic_DNA"/>
</dbReference>
<sequence>MGARCKCRGAAIKRQLACVADSNIFRFAMTNSQSTVYFDATLTPHTALSPRAFLVVMGLVGFMSFVGGMMFLSMGAVPVIAWFGLDALAIWLAFRASFHSLRQETRIEVTAERIALSHTAPGSEPRRVELPTGFARLSLDFPERRPSELKLAHGQQAYVIGRFLTPGERKSLHTALKSAIEKARAERYA</sequence>
<gene>
    <name evidence="2" type="ORF">D1222_04905</name>
</gene>
<keyword evidence="1" id="KW-0812">Transmembrane</keyword>
<proteinExistence type="predicted"/>
<protein>
    <submittedName>
        <fullName evidence="2">DUF2244 domain-containing protein</fullName>
    </submittedName>
</protein>
<feature type="transmembrane region" description="Helical" evidence="1">
    <location>
        <begin position="52"/>
        <end position="73"/>
    </location>
</feature>
<dbReference type="AlphaFoldDB" id="A0A399RJY5"/>
<comment type="caution">
    <text evidence="2">The sequence shown here is derived from an EMBL/GenBank/DDBJ whole genome shotgun (WGS) entry which is preliminary data.</text>
</comment>
<feature type="transmembrane region" description="Helical" evidence="1">
    <location>
        <begin position="79"/>
        <end position="98"/>
    </location>
</feature>
<dbReference type="OrthoDB" id="9808190at2"/>
<dbReference type="PIRSF" id="PIRSF032162">
    <property type="entry name" value="UCP032162_imp"/>
    <property type="match status" value="1"/>
</dbReference>
<dbReference type="InterPro" id="IPR016990">
    <property type="entry name" value="UCP032162_TM"/>
</dbReference>
<evidence type="ECO:0000313" key="2">
    <source>
        <dbReference type="EMBL" id="RIJ31588.1"/>
    </source>
</evidence>
<accession>A0A399RJY5</accession>
<reference evidence="2 3" key="1">
    <citation type="submission" date="2018-08" db="EMBL/GenBank/DDBJ databases">
        <title>Henriciella mobilis sp. nov., isolated from seawater.</title>
        <authorList>
            <person name="Cheng H."/>
            <person name="Wu Y.-H."/>
            <person name="Xu X.-W."/>
            <person name="Guo L.-L."/>
        </authorList>
    </citation>
    <scope>NUCLEOTIDE SEQUENCE [LARGE SCALE GENOMIC DNA]</scope>
    <source>
        <strain evidence="2 3">CCUG67844</strain>
    </source>
</reference>